<evidence type="ECO:0000256" key="3">
    <source>
        <dbReference type="ARBA" id="ARBA00022692"/>
    </source>
</evidence>
<keyword evidence="3 6" id="KW-0812">Transmembrane</keyword>
<dbReference type="Proteomes" id="UP000308530">
    <property type="component" value="Chromosome"/>
</dbReference>
<feature type="transmembrane region" description="Helical" evidence="6">
    <location>
        <begin position="104"/>
        <end position="127"/>
    </location>
</feature>
<dbReference type="InterPro" id="IPR037185">
    <property type="entry name" value="EmrE-like"/>
</dbReference>
<name>A0ABX6QMV4_9HYPH</name>
<keyword evidence="4 6" id="KW-1133">Transmembrane helix</keyword>
<keyword evidence="5 6" id="KW-0472">Membrane</keyword>
<feature type="transmembrane region" description="Helical" evidence="6">
    <location>
        <begin position="252"/>
        <end position="271"/>
    </location>
</feature>
<proteinExistence type="inferred from homology"/>
<reference evidence="8 9" key="1">
    <citation type="submission" date="2020-06" db="EMBL/GenBank/DDBJ databases">
        <title>Genome sequence of Rhizobium sp strain ADMK78.</title>
        <authorList>
            <person name="Rahi P."/>
        </authorList>
    </citation>
    <scope>NUCLEOTIDE SEQUENCE [LARGE SCALE GENOMIC DNA]</scope>
    <source>
        <strain evidence="8 9">ADMK78</strain>
    </source>
</reference>
<feature type="domain" description="EamA" evidence="7">
    <location>
        <begin position="16"/>
        <end position="149"/>
    </location>
</feature>
<evidence type="ECO:0000313" key="8">
    <source>
        <dbReference type="EMBL" id="QLF69906.1"/>
    </source>
</evidence>
<dbReference type="SUPFAM" id="SSF103481">
    <property type="entry name" value="Multidrug resistance efflux transporter EmrE"/>
    <property type="match status" value="2"/>
</dbReference>
<evidence type="ECO:0000256" key="4">
    <source>
        <dbReference type="ARBA" id="ARBA00022989"/>
    </source>
</evidence>
<comment type="similarity">
    <text evidence="2">Belongs to the EamA transporter family.</text>
</comment>
<evidence type="ECO:0000256" key="6">
    <source>
        <dbReference type="SAM" id="Phobius"/>
    </source>
</evidence>
<dbReference type="EMBL" id="CP058350">
    <property type="protein sequence ID" value="QLF69906.1"/>
    <property type="molecule type" value="Genomic_DNA"/>
</dbReference>
<dbReference type="Pfam" id="PF00892">
    <property type="entry name" value="EamA"/>
    <property type="match status" value="2"/>
</dbReference>
<protein>
    <submittedName>
        <fullName evidence="8">DMT family transporter</fullName>
    </submittedName>
</protein>
<dbReference type="PANTHER" id="PTHR32322">
    <property type="entry name" value="INNER MEMBRANE TRANSPORTER"/>
    <property type="match status" value="1"/>
</dbReference>
<sequence>MSTVSSNASPSLSAGLGALSALSVVLIWASWLVSTRHSVGTVLAPLDLSLLRYGIPTLLLSPILLRIGVWPKHVPKRPLILMILGSGALFFQIVGFGMQSTPASAAGVLLPGTMPLAAALIGILVLGERPDLLRRLGIAAIFCGGLLLLIGSLGDGNLTWKSYVVLPIGATLWAIYTHAFKQSGLSAFEGGALICFWSTVINLMLIPFLGINLLEAPIGEVGLQMVTQGLLSGFLATVLYGAAVRSLGGTQAAAYTAVTPVAAALGGGFFLGEELGLVTIAAAIVTGIGVLLSTGVLSRR</sequence>
<evidence type="ECO:0000256" key="5">
    <source>
        <dbReference type="ARBA" id="ARBA00023136"/>
    </source>
</evidence>
<dbReference type="RefSeq" id="WP_138288170.1">
    <property type="nucleotide sequence ID" value="NZ_CP058350.1"/>
</dbReference>
<accession>A0ABX6QMV4</accession>
<feature type="transmembrane region" description="Helical" evidence="6">
    <location>
        <begin position="12"/>
        <end position="30"/>
    </location>
</feature>
<dbReference type="Gene3D" id="1.10.3730.20">
    <property type="match status" value="1"/>
</dbReference>
<dbReference type="InterPro" id="IPR000620">
    <property type="entry name" value="EamA_dom"/>
</dbReference>
<keyword evidence="9" id="KW-1185">Reference proteome</keyword>
<organism evidence="8 9">
    <name type="scientific">Peteryoungia desertarenae</name>
    <dbReference type="NCBI Taxonomy" id="1813451"/>
    <lineage>
        <taxon>Bacteria</taxon>
        <taxon>Pseudomonadati</taxon>
        <taxon>Pseudomonadota</taxon>
        <taxon>Alphaproteobacteria</taxon>
        <taxon>Hyphomicrobiales</taxon>
        <taxon>Rhizobiaceae</taxon>
        <taxon>Peteryoungia</taxon>
    </lineage>
</organism>
<evidence type="ECO:0000313" key="9">
    <source>
        <dbReference type="Proteomes" id="UP000308530"/>
    </source>
</evidence>
<feature type="transmembrane region" description="Helical" evidence="6">
    <location>
        <begin position="160"/>
        <end position="179"/>
    </location>
</feature>
<gene>
    <name evidence="8" type="ORF">FE840_010370</name>
</gene>
<dbReference type="PANTHER" id="PTHR32322:SF2">
    <property type="entry name" value="EAMA DOMAIN-CONTAINING PROTEIN"/>
    <property type="match status" value="1"/>
</dbReference>
<feature type="transmembrane region" description="Helical" evidence="6">
    <location>
        <begin position="221"/>
        <end position="240"/>
    </location>
</feature>
<evidence type="ECO:0000256" key="1">
    <source>
        <dbReference type="ARBA" id="ARBA00004141"/>
    </source>
</evidence>
<dbReference type="InterPro" id="IPR050638">
    <property type="entry name" value="AA-Vitamin_Transporters"/>
</dbReference>
<evidence type="ECO:0000259" key="7">
    <source>
        <dbReference type="Pfam" id="PF00892"/>
    </source>
</evidence>
<comment type="subcellular location">
    <subcellularLocation>
        <location evidence="1">Membrane</location>
        <topology evidence="1">Multi-pass membrane protein</topology>
    </subcellularLocation>
</comment>
<feature type="transmembrane region" description="Helical" evidence="6">
    <location>
        <begin position="79"/>
        <end position="98"/>
    </location>
</feature>
<feature type="domain" description="EamA" evidence="7">
    <location>
        <begin position="164"/>
        <end position="293"/>
    </location>
</feature>
<feature type="transmembrane region" description="Helical" evidence="6">
    <location>
        <begin position="191"/>
        <end position="209"/>
    </location>
</feature>
<evidence type="ECO:0000256" key="2">
    <source>
        <dbReference type="ARBA" id="ARBA00007362"/>
    </source>
</evidence>
<feature type="transmembrane region" description="Helical" evidence="6">
    <location>
        <begin position="136"/>
        <end position="154"/>
    </location>
</feature>
<feature type="transmembrane region" description="Helical" evidence="6">
    <location>
        <begin position="50"/>
        <end position="67"/>
    </location>
</feature>
<feature type="transmembrane region" description="Helical" evidence="6">
    <location>
        <begin position="277"/>
        <end position="297"/>
    </location>
</feature>